<dbReference type="InterPro" id="IPR000182">
    <property type="entry name" value="GNAT_dom"/>
</dbReference>
<sequence length="156" mass="17989">MATLRFAPMTEEQYDRYRQQAEGRYARNIAASGAMPLPEAQEKSRRDHETLLPDGLNSTDHHLWIAYDGDTEVGMLWLHVEQKSDGLHAFVFDIEVRQDVRRRGYGRAILKTAEEWCRARNVVSVGLSVFGFNLAARSLYEQMGFETTSLQMRKHL</sequence>
<gene>
    <name evidence="3" type="ORF">GA0070618_1725</name>
</gene>
<dbReference type="Proteomes" id="UP000198253">
    <property type="component" value="Chromosome I"/>
</dbReference>
<dbReference type="InParanoid" id="A0A1C4VZM7"/>
<reference evidence="4" key="1">
    <citation type="submission" date="2016-06" db="EMBL/GenBank/DDBJ databases">
        <authorList>
            <person name="Varghese N."/>
            <person name="Submissions Spin"/>
        </authorList>
    </citation>
    <scope>NUCLEOTIDE SEQUENCE [LARGE SCALE GENOMIC DNA]</scope>
    <source>
        <strain evidence="4">DSM 43816</strain>
    </source>
</reference>
<dbReference type="PANTHER" id="PTHR13947:SF37">
    <property type="entry name" value="LD18367P"/>
    <property type="match status" value="1"/>
</dbReference>
<dbReference type="AlphaFoldDB" id="A0A1C4VZM7"/>
<evidence type="ECO:0000259" key="2">
    <source>
        <dbReference type="PROSITE" id="PS51186"/>
    </source>
</evidence>
<accession>A0A1C4VZM7</accession>
<keyword evidence="4" id="KW-1185">Reference proteome</keyword>
<dbReference type="EMBL" id="LT607413">
    <property type="protein sequence ID" value="SCE89315.1"/>
    <property type="molecule type" value="Genomic_DNA"/>
</dbReference>
<evidence type="ECO:0000313" key="4">
    <source>
        <dbReference type="Proteomes" id="UP000198253"/>
    </source>
</evidence>
<dbReference type="Pfam" id="PF00583">
    <property type="entry name" value="Acetyltransf_1"/>
    <property type="match status" value="1"/>
</dbReference>
<keyword evidence="1 3" id="KW-0808">Transferase</keyword>
<dbReference type="Gene3D" id="3.40.630.30">
    <property type="match status" value="1"/>
</dbReference>
<dbReference type="PANTHER" id="PTHR13947">
    <property type="entry name" value="GNAT FAMILY N-ACETYLTRANSFERASE"/>
    <property type="match status" value="1"/>
</dbReference>
<evidence type="ECO:0000313" key="3">
    <source>
        <dbReference type="EMBL" id="SCE89315.1"/>
    </source>
</evidence>
<dbReference type="OrthoDB" id="3381976at2"/>
<dbReference type="CDD" id="cd04301">
    <property type="entry name" value="NAT_SF"/>
    <property type="match status" value="1"/>
</dbReference>
<feature type="domain" description="N-acetyltransferase" evidence="2">
    <location>
        <begin position="4"/>
        <end position="156"/>
    </location>
</feature>
<dbReference type="GO" id="GO:0008080">
    <property type="term" value="F:N-acetyltransferase activity"/>
    <property type="evidence" value="ECO:0007669"/>
    <property type="project" value="InterPro"/>
</dbReference>
<organism evidence="3 4">
    <name type="scientific">Micromonospora echinospora</name>
    <name type="common">Micromonospora purpurea</name>
    <dbReference type="NCBI Taxonomy" id="1877"/>
    <lineage>
        <taxon>Bacteria</taxon>
        <taxon>Bacillati</taxon>
        <taxon>Actinomycetota</taxon>
        <taxon>Actinomycetes</taxon>
        <taxon>Micromonosporales</taxon>
        <taxon>Micromonosporaceae</taxon>
        <taxon>Micromonospora</taxon>
    </lineage>
</organism>
<dbReference type="PROSITE" id="PS51186">
    <property type="entry name" value="GNAT"/>
    <property type="match status" value="1"/>
</dbReference>
<dbReference type="InterPro" id="IPR050769">
    <property type="entry name" value="NAT_camello-type"/>
</dbReference>
<dbReference type="SUPFAM" id="SSF55729">
    <property type="entry name" value="Acyl-CoA N-acyltransferases (Nat)"/>
    <property type="match status" value="1"/>
</dbReference>
<dbReference type="InterPro" id="IPR016181">
    <property type="entry name" value="Acyl_CoA_acyltransferase"/>
</dbReference>
<proteinExistence type="predicted"/>
<name>A0A1C4VZM7_MICEC</name>
<protein>
    <submittedName>
        <fullName evidence="3">Acetyltransferase, GNAT family</fullName>
    </submittedName>
</protein>
<evidence type="ECO:0000256" key="1">
    <source>
        <dbReference type="ARBA" id="ARBA00022679"/>
    </source>
</evidence>
<dbReference type="RefSeq" id="WP_088981172.1">
    <property type="nucleotide sequence ID" value="NZ_LT607413.1"/>
</dbReference>